<protein>
    <recommendedName>
        <fullName evidence="14">RNA polymerase sigma factor</fullName>
    </recommendedName>
</protein>
<keyword evidence="4" id="KW-0479">Metal-binding</keyword>
<dbReference type="SUPFAM" id="SSF88946">
    <property type="entry name" value="Sigma2 domain of RNA polymerase sigma factors"/>
    <property type="match status" value="1"/>
</dbReference>
<dbReference type="GO" id="GO:0003700">
    <property type="term" value="F:DNA-binding transcription factor activity"/>
    <property type="evidence" value="ECO:0007669"/>
    <property type="project" value="InterPro"/>
</dbReference>
<evidence type="ECO:0000313" key="12">
    <source>
        <dbReference type="EMBL" id="GIM95778.1"/>
    </source>
</evidence>
<dbReference type="SUPFAM" id="SSF51126">
    <property type="entry name" value="Pectin lyase-like"/>
    <property type="match status" value="1"/>
</dbReference>
<comment type="similarity">
    <text evidence="8">Belongs to the polysaccharide lyase 9 family.</text>
</comment>
<keyword evidence="5" id="KW-0732">Signal</keyword>
<dbReference type="PANTHER" id="PTHR40088">
    <property type="entry name" value="PECTATE LYASE (EUROFUNG)"/>
    <property type="match status" value="1"/>
</dbReference>
<organism evidence="12 13">
    <name type="scientific">Paractinoplanes toevensis</name>
    <dbReference type="NCBI Taxonomy" id="571911"/>
    <lineage>
        <taxon>Bacteria</taxon>
        <taxon>Bacillati</taxon>
        <taxon>Actinomycetota</taxon>
        <taxon>Actinomycetes</taxon>
        <taxon>Micromonosporales</taxon>
        <taxon>Micromonosporaceae</taxon>
        <taxon>Paractinoplanes</taxon>
    </lineage>
</organism>
<dbReference type="GO" id="GO:0006352">
    <property type="term" value="P:DNA-templated transcription initiation"/>
    <property type="evidence" value="ECO:0007669"/>
    <property type="project" value="InterPro"/>
</dbReference>
<dbReference type="InterPro" id="IPR014284">
    <property type="entry name" value="RNA_pol_sigma-70_dom"/>
</dbReference>
<dbReference type="Gene3D" id="1.10.1740.10">
    <property type="match status" value="1"/>
</dbReference>
<dbReference type="InterPro" id="IPR052052">
    <property type="entry name" value="Polysaccharide_Lyase_9"/>
</dbReference>
<evidence type="ECO:0000256" key="8">
    <source>
        <dbReference type="ARBA" id="ARBA00038263"/>
    </source>
</evidence>
<dbReference type="SMART" id="SM00710">
    <property type="entry name" value="PbH1"/>
    <property type="match status" value="5"/>
</dbReference>
<dbReference type="Proteomes" id="UP000677082">
    <property type="component" value="Unassembled WGS sequence"/>
</dbReference>
<reference evidence="12 13" key="1">
    <citation type="submission" date="2021-03" db="EMBL/GenBank/DDBJ databases">
        <title>Whole genome shotgun sequence of Actinoplanes toevensis NBRC 105298.</title>
        <authorList>
            <person name="Komaki H."/>
            <person name="Tamura T."/>
        </authorList>
    </citation>
    <scope>NUCLEOTIDE SEQUENCE [LARGE SCALE GENOMIC DNA]</scope>
    <source>
        <strain evidence="12 13">NBRC 105298</strain>
    </source>
</reference>
<dbReference type="InterPro" id="IPR013325">
    <property type="entry name" value="RNA_pol_sigma_r2"/>
</dbReference>
<dbReference type="AlphaFoldDB" id="A0A919W8X8"/>
<comment type="subcellular location">
    <subcellularLocation>
        <location evidence="2">Secreted</location>
    </subcellularLocation>
</comment>
<evidence type="ECO:0000313" key="13">
    <source>
        <dbReference type="Proteomes" id="UP000677082"/>
    </source>
</evidence>
<evidence type="ECO:0000256" key="1">
    <source>
        <dbReference type="ARBA" id="ARBA00001913"/>
    </source>
</evidence>
<dbReference type="Pfam" id="PF13229">
    <property type="entry name" value="Beta_helix"/>
    <property type="match status" value="1"/>
</dbReference>
<dbReference type="PANTHER" id="PTHR40088:SF1">
    <property type="entry name" value="PECTATE LYASE PEL9"/>
    <property type="match status" value="1"/>
</dbReference>
<dbReference type="InterPro" id="IPR039448">
    <property type="entry name" value="Beta_helix"/>
</dbReference>
<keyword evidence="7" id="KW-0456">Lyase</keyword>
<dbReference type="InterPro" id="IPR007627">
    <property type="entry name" value="RNA_pol_sigma70_r2"/>
</dbReference>
<evidence type="ECO:0000256" key="5">
    <source>
        <dbReference type="ARBA" id="ARBA00022729"/>
    </source>
</evidence>
<comment type="cofactor">
    <cofactor evidence="1">
        <name>Ca(2+)</name>
        <dbReference type="ChEBI" id="CHEBI:29108"/>
    </cofactor>
</comment>
<sequence>MTQSQIAPEISRLVRDAQDGSSGALDELIALHMPLIYNIIGRALAGHPDVDDVVQETMLRAVRGLSGLRDPDRFRSWLVAIAYRQIQLYLRSRKATRMRRVAEPVEVADPRGDFADRTATEIVVADQRRELAEAARWLDDGDRRLLGLWWQEASGELTRTELAEAIEVPPKHAAVRVQRMKAQLDAARGVVRALRARPRCPELSDQLRRWNGAADPLWRKRFARHIRECPMCAPRREGLVAPEELLLGMGALPVPVGLVAGLKSAALSSKVSLLKSLTVAATTTVAVGGGLAYAVYHETLPPGGDTVTVTPTLTRSAAPGTARRVQTNPPAPTATTPIAVVPVADIVVAPDGSDSGNGSVKRPYATVAKAVSMVKPGQTIALRGGTYRLSAELSIETSGTAAKRIVLTNYANEKPVIDASGVPANRWAITQSAAFWTVQGLEVTGARSHTYVCRGCHDVVFRRLSMHGNAASGLLLRDPGTTNNQVLDSDFFDNGGGLGIQFGSGTGNLVRGNRAYANGSSGFDLGGFTDPVSLEYNWAYRNEANGFALAGSDVAAGHQLRHNAAWDNAGPGFTDDGGTGALQLSNNTAWRNGGSGFAFPNAPALLRSNAAAGNPVTPAANAQLSRNNWAETFRSTDPATAEGARQPDGKLPRTDFLATGDGVGASMGGY</sequence>
<dbReference type="EMBL" id="BOQN01000099">
    <property type="protein sequence ID" value="GIM95778.1"/>
    <property type="molecule type" value="Genomic_DNA"/>
</dbReference>
<dbReference type="GO" id="GO:0016837">
    <property type="term" value="F:carbon-oxygen lyase activity, acting on polysaccharides"/>
    <property type="evidence" value="ECO:0007669"/>
    <property type="project" value="TreeGrafter"/>
</dbReference>
<dbReference type="GO" id="GO:0046872">
    <property type="term" value="F:metal ion binding"/>
    <property type="evidence" value="ECO:0007669"/>
    <property type="project" value="UniProtKB-KW"/>
</dbReference>
<evidence type="ECO:0000256" key="7">
    <source>
        <dbReference type="ARBA" id="ARBA00023239"/>
    </source>
</evidence>
<keyword evidence="6" id="KW-0106">Calcium</keyword>
<name>A0A919W8X8_9ACTN</name>
<feature type="domain" description="Right handed beta helix" evidence="11">
    <location>
        <begin position="431"/>
        <end position="588"/>
    </location>
</feature>
<evidence type="ECO:0008006" key="14">
    <source>
        <dbReference type="Google" id="ProtNLM"/>
    </source>
</evidence>
<comment type="caution">
    <text evidence="12">The sequence shown here is derived from an EMBL/GenBank/DDBJ whole genome shotgun (WGS) entry which is preliminary data.</text>
</comment>
<feature type="region of interest" description="Disordered" evidence="9">
    <location>
        <begin position="636"/>
        <end position="659"/>
    </location>
</feature>
<evidence type="ECO:0000256" key="3">
    <source>
        <dbReference type="ARBA" id="ARBA00022525"/>
    </source>
</evidence>
<evidence type="ECO:0000259" key="11">
    <source>
        <dbReference type="Pfam" id="PF13229"/>
    </source>
</evidence>
<dbReference type="Gene3D" id="2.160.20.10">
    <property type="entry name" value="Single-stranded right-handed beta-helix, Pectin lyase-like"/>
    <property type="match status" value="1"/>
</dbReference>
<evidence type="ECO:0000256" key="9">
    <source>
        <dbReference type="SAM" id="MobiDB-lite"/>
    </source>
</evidence>
<evidence type="ECO:0000256" key="4">
    <source>
        <dbReference type="ARBA" id="ARBA00022723"/>
    </source>
</evidence>
<dbReference type="NCBIfam" id="TIGR02937">
    <property type="entry name" value="sigma70-ECF"/>
    <property type="match status" value="1"/>
</dbReference>
<dbReference type="Pfam" id="PF04542">
    <property type="entry name" value="Sigma70_r2"/>
    <property type="match status" value="1"/>
</dbReference>
<evidence type="ECO:0000256" key="6">
    <source>
        <dbReference type="ARBA" id="ARBA00022837"/>
    </source>
</evidence>
<dbReference type="InterPro" id="IPR012334">
    <property type="entry name" value="Pectin_lyas_fold"/>
</dbReference>
<dbReference type="InterPro" id="IPR011050">
    <property type="entry name" value="Pectin_lyase_fold/virulence"/>
</dbReference>
<dbReference type="InterPro" id="IPR006626">
    <property type="entry name" value="PbH1"/>
</dbReference>
<feature type="domain" description="RNA polymerase sigma-70 region 2" evidence="10">
    <location>
        <begin position="28"/>
        <end position="94"/>
    </location>
</feature>
<proteinExistence type="inferred from homology"/>
<gene>
    <name evidence="12" type="ORF">Ato02nite_075710</name>
</gene>
<keyword evidence="13" id="KW-1185">Reference proteome</keyword>
<evidence type="ECO:0000256" key="2">
    <source>
        <dbReference type="ARBA" id="ARBA00004613"/>
    </source>
</evidence>
<dbReference type="RefSeq" id="WP_246607920.1">
    <property type="nucleotide sequence ID" value="NZ_BOQN01000099.1"/>
</dbReference>
<accession>A0A919W8X8</accession>
<dbReference type="GO" id="GO:0005576">
    <property type="term" value="C:extracellular region"/>
    <property type="evidence" value="ECO:0007669"/>
    <property type="project" value="UniProtKB-SubCell"/>
</dbReference>
<evidence type="ECO:0000259" key="10">
    <source>
        <dbReference type="Pfam" id="PF04542"/>
    </source>
</evidence>
<keyword evidence="3" id="KW-0964">Secreted</keyword>